<reference evidence="2 3" key="1">
    <citation type="submission" date="2023-07" db="EMBL/GenBank/DDBJ databases">
        <title>Closed genome sequence of Methanimicrococcus sp. Es2.</title>
        <authorList>
            <person name="Protasov E."/>
            <person name="Platt K."/>
            <person name="Reeh H."/>
            <person name="Poehlein A."/>
            <person name="Daniel R."/>
            <person name="Brune A."/>
        </authorList>
    </citation>
    <scope>NUCLEOTIDE SEQUENCE [LARGE SCALE GENOMIC DNA]</scope>
    <source>
        <strain evidence="2 3">Es2</strain>
    </source>
</reference>
<dbReference type="EMBL" id="CP131062">
    <property type="protein sequence ID" value="WNY28670.1"/>
    <property type="molecule type" value="Genomic_DNA"/>
</dbReference>
<dbReference type="AlphaFoldDB" id="A0AA96ZX53"/>
<accession>A0AA96ZX53</accession>
<dbReference type="Pfam" id="PF09359">
    <property type="entry name" value="VTC"/>
    <property type="match status" value="1"/>
</dbReference>
<evidence type="ECO:0000313" key="3">
    <source>
        <dbReference type="Proteomes" id="UP001302662"/>
    </source>
</evidence>
<dbReference type="GO" id="GO:0006799">
    <property type="term" value="P:polyphosphate biosynthetic process"/>
    <property type="evidence" value="ECO:0007669"/>
    <property type="project" value="UniProtKB-ARBA"/>
</dbReference>
<dbReference type="Proteomes" id="UP001302662">
    <property type="component" value="Chromosome"/>
</dbReference>
<dbReference type="CDD" id="cd07750">
    <property type="entry name" value="PolyPPase_VTC_like"/>
    <property type="match status" value="1"/>
</dbReference>
<evidence type="ECO:0000259" key="1">
    <source>
        <dbReference type="Pfam" id="PF09359"/>
    </source>
</evidence>
<sequence length="232" mass="26993">MDSMYSEMKFRHELKYYINTADYLTIKNRLSAFADIDKNVNENGTYKIRSLYFETPTDRVLSEKINGVNNREKFRIRMYNDDASFIRLEKKTKVNGFANKIEAPVTQEECEKLLSGDTAWMKNSERALLTELYAKMKYEHLRPKTVVDYIREPFIYKPGNVRVTLDSQIKTGIHAKDMFNPKLPTVKTNGGDVIILEVKYDHFLPAIVQTAVQVQNRKSTAFSKYAISRMFG</sequence>
<name>A0AA96ZX53_9EURY</name>
<proteinExistence type="predicted"/>
<dbReference type="InterPro" id="IPR018966">
    <property type="entry name" value="VTC_domain"/>
</dbReference>
<evidence type="ECO:0000313" key="2">
    <source>
        <dbReference type="EMBL" id="WNY28670.1"/>
    </source>
</evidence>
<organism evidence="2 3">
    <name type="scientific">Methanimicrococcus stummii</name>
    <dbReference type="NCBI Taxonomy" id="3028294"/>
    <lineage>
        <taxon>Archaea</taxon>
        <taxon>Methanobacteriati</taxon>
        <taxon>Methanobacteriota</taxon>
        <taxon>Stenosarchaea group</taxon>
        <taxon>Methanomicrobia</taxon>
        <taxon>Methanosarcinales</taxon>
        <taxon>Methanosarcinaceae</taxon>
        <taxon>Methanimicrococcus</taxon>
    </lineage>
</organism>
<dbReference type="InterPro" id="IPR042267">
    <property type="entry name" value="VTC_sf"/>
</dbReference>
<protein>
    <recommendedName>
        <fullName evidence="1">VTC domain-containing protein</fullName>
    </recommendedName>
</protein>
<keyword evidence="3" id="KW-1185">Reference proteome</keyword>
<dbReference type="Gene3D" id="3.20.100.30">
    <property type="entry name" value="VTC, catalytic tunnel domain"/>
    <property type="match status" value="1"/>
</dbReference>
<gene>
    <name evidence="2" type="ORF">MmiEs2_08730</name>
</gene>
<dbReference type="KEGG" id="mees:MmiEs2_08730"/>
<feature type="domain" description="VTC" evidence="1">
    <location>
        <begin position="10"/>
        <end position="228"/>
    </location>
</feature>